<name>A0ABN9CQS7_9NEOB</name>
<keyword evidence="2" id="KW-1185">Reference proteome</keyword>
<gene>
    <name evidence="1" type="ORF">SPARVUS_LOCUS5430177</name>
</gene>
<protein>
    <submittedName>
        <fullName evidence="1">Uncharacterized protein</fullName>
    </submittedName>
</protein>
<evidence type="ECO:0000313" key="2">
    <source>
        <dbReference type="Proteomes" id="UP001162483"/>
    </source>
</evidence>
<dbReference type="EMBL" id="CATNWA010011306">
    <property type="protein sequence ID" value="CAI9561496.1"/>
    <property type="molecule type" value="Genomic_DNA"/>
</dbReference>
<feature type="non-terminal residue" evidence="1">
    <location>
        <position position="1"/>
    </location>
</feature>
<accession>A0ABN9CQS7</accession>
<dbReference type="Proteomes" id="UP001162483">
    <property type="component" value="Unassembled WGS sequence"/>
</dbReference>
<proteinExistence type="predicted"/>
<feature type="non-terminal residue" evidence="1">
    <location>
        <position position="95"/>
    </location>
</feature>
<sequence>AALRAAFCTGTRAHSFEWTPVPRDTQGRSPCTSLENVAHTGTLGPSTVAISSAGGVPLEVMALARVRIPLCGWCGCTDFCADLQRHHPHRCEPSL</sequence>
<evidence type="ECO:0000313" key="1">
    <source>
        <dbReference type="EMBL" id="CAI9561496.1"/>
    </source>
</evidence>
<organism evidence="1 2">
    <name type="scientific">Staurois parvus</name>
    <dbReference type="NCBI Taxonomy" id="386267"/>
    <lineage>
        <taxon>Eukaryota</taxon>
        <taxon>Metazoa</taxon>
        <taxon>Chordata</taxon>
        <taxon>Craniata</taxon>
        <taxon>Vertebrata</taxon>
        <taxon>Euteleostomi</taxon>
        <taxon>Amphibia</taxon>
        <taxon>Batrachia</taxon>
        <taxon>Anura</taxon>
        <taxon>Neobatrachia</taxon>
        <taxon>Ranoidea</taxon>
        <taxon>Ranidae</taxon>
        <taxon>Staurois</taxon>
    </lineage>
</organism>
<comment type="caution">
    <text evidence="1">The sequence shown here is derived from an EMBL/GenBank/DDBJ whole genome shotgun (WGS) entry which is preliminary data.</text>
</comment>
<reference evidence="1" key="1">
    <citation type="submission" date="2023-05" db="EMBL/GenBank/DDBJ databases">
        <authorList>
            <person name="Stuckert A."/>
        </authorList>
    </citation>
    <scope>NUCLEOTIDE SEQUENCE</scope>
</reference>